<feature type="domain" description="Phage shock protein PspC N-terminal" evidence="6">
    <location>
        <begin position="35"/>
        <end position="85"/>
    </location>
</feature>
<feature type="transmembrane region" description="Helical" evidence="4">
    <location>
        <begin position="104"/>
        <end position="121"/>
    </location>
</feature>
<accession>A0A0G3H3H7</accession>
<dbReference type="Gene3D" id="3.30.565.10">
    <property type="entry name" value="Histidine kinase-like ATPase, C-terminal domain"/>
    <property type="match status" value="1"/>
</dbReference>
<dbReference type="GO" id="GO:0004673">
    <property type="term" value="F:protein histidine kinase activity"/>
    <property type="evidence" value="ECO:0007669"/>
    <property type="project" value="UniProtKB-EC"/>
</dbReference>
<evidence type="ECO:0000259" key="6">
    <source>
        <dbReference type="Pfam" id="PF04024"/>
    </source>
</evidence>
<dbReference type="PATRIC" id="fig|136857.5.peg.494"/>
<keyword evidence="4" id="KW-1133">Transmembrane helix</keyword>
<keyword evidence="1 7" id="KW-0808">Transferase</keyword>
<sequence>MYRGGPHAKIDTMTSSATVPYAQDRPSAGAYPVYARSQEGRVIAGVAAGLSAHLKVDVFYVRLAFFVGAFLSGVGLFAYAGIWLLSKSSPDVPAPAHRMNVPRWVNFSFVIVAVVGFFFTARVASGIPGQALIPLAIAGLGAFLAWQAYDRGINSGRSYISIILGVGLMIAGIVLILSFLDEQGGGFVPAIMAVLLTLGGVLALGGPLLLRLWNNLAEERALKAASEERAEIASRLHDSVLQTLALIQKRSEDSEEVLRLARGQERELRQWLFEAEEKNSQSIFAAVETACGEVEDLFGIRIAPVTVGTDQAITDESQTVILAAREAMVNAAKHAGVDTLDVYAELLGGELSIFVRDRGAGFDPEDFPEDRHGIRESIYARMERVGGTAAIRSAAGEGTEVSLSLALPVS</sequence>
<evidence type="ECO:0000256" key="2">
    <source>
        <dbReference type="ARBA" id="ARBA00022777"/>
    </source>
</evidence>
<name>A0A0G3H3H7_9CORY</name>
<dbReference type="EMBL" id="CP011545">
    <property type="protein sequence ID" value="AKK07959.1"/>
    <property type="molecule type" value="Genomic_DNA"/>
</dbReference>
<dbReference type="Proteomes" id="UP000035540">
    <property type="component" value="Chromosome"/>
</dbReference>
<dbReference type="PANTHER" id="PTHR24421:SF61">
    <property type="entry name" value="OXYGEN SENSOR HISTIDINE KINASE NREB"/>
    <property type="match status" value="1"/>
</dbReference>
<feature type="domain" description="Histidine kinase/HSP90-like ATPase" evidence="5">
    <location>
        <begin position="321"/>
        <end position="407"/>
    </location>
</feature>
<dbReference type="CDD" id="cd16917">
    <property type="entry name" value="HATPase_UhpB-NarQ-NarX-like"/>
    <property type="match status" value="1"/>
</dbReference>
<keyword evidence="3" id="KW-0902">Two-component regulatory system</keyword>
<gene>
    <name evidence="7" type="ORF">CTEST_02520</name>
</gene>
<dbReference type="InterPro" id="IPR007168">
    <property type="entry name" value="Phageshock_PspC_N"/>
</dbReference>
<dbReference type="InterPro" id="IPR003594">
    <property type="entry name" value="HATPase_dom"/>
</dbReference>
<dbReference type="PANTHER" id="PTHR24421">
    <property type="entry name" value="NITRATE/NITRITE SENSOR PROTEIN NARX-RELATED"/>
    <property type="match status" value="1"/>
</dbReference>
<proteinExistence type="predicted"/>
<dbReference type="KEGG" id="cted:CTEST_02520"/>
<reference evidence="8" key="2">
    <citation type="submission" date="2015-05" db="EMBL/GenBank/DDBJ databases">
        <title>Complete genome sequence of Corynebacterium testudinoris DSM 44614, recovered from necrotic lesions in the mouth of a tortoise.</title>
        <authorList>
            <person name="Ruckert C."/>
            <person name="Albersmeier A."/>
            <person name="Winkler A."/>
            <person name="Tauch A."/>
        </authorList>
    </citation>
    <scope>NUCLEOTIDE SEQUENCE [LARGE SCALE GENOMIC DNA]</scope>
    <source>
        <strain evidence="8">DSM 44614</strain>
    </source>
</reference>
<dbReference type="InterPro" id="IPR036890">
    <property type="entry name" value="HATPase_C_sf"/>
</dbReference>
<organism evidence="7 8">
    <name type="scientific">Corynebacterium testudinoris</name>
    <dbReference type="NCBI Taxonomy" id="136857"/>
    <lineage>
        <taxon>Bacteria</taxon>
        <taxon>Bacillati</taxon>
        <taxon>Actinomycetota</taxon>
        <taxon>Actinomycetes</taxon>
        <taxon>Mycobacteriales</taxon>
        <taxon>Corynebacteriaceae</taxon>
        <taxon>Corynebacterium</taxon>
    </lineage>
</organism>
<dbReference type="GO" id="GO:0000160">
    <property type="term" value="P:phosphorelay signal transduction system"/>
    <property type="evidence" value="ECO:0007669"/>
    <property type="project" value="UniProtKB-KW"/>
</dbReference>
<dbReference type="EC" id="2.7.13.3" evidence="7"/>
<dbReference type="Pfam" id="PF04024">
    <property type="entry name" value="PspC"/>
    <property type="match status" value="1"/>
</dbReference>
<protein>
    <submittedName>
        <fullName evidence="7">Phage shock protein C (PspC) family protein</fullName>
        <ecNumber evidence="7">2.7.13.3</ecNumber>
    </submittedName>
</protein>
<keyword evidence="2" id="KW-0418">Kinase</keyword>
<dbReference type="SUPFAM" id="SSF55874">
    <property type="entry name" value="ATPase domain of HSP90 chaperone/DNA topoisomerase II/histidine kinase"/>
    <property type="match status" value="1"/>
</dbReference>
<dbReference type="Pfam" id="PF02518">
    <property type="entry name" value="HATPase_c"/>
    <property type="match status" value="1"/>
</dbReference>
<feature type="transmembrane region" description="Helical" evidence="4">
    <location>
        <begin position="158"/>
        <end position="180"/>
    </location>
</feature>
<evidence type="ECO:0000313" key="7">
    <source>
        <dbReference type="EMBL" id="AKK07959.1"/>
    </source>
</evidence>
<feature type="transmembrane region" description="Helical" evidence="4">
    <location>
        <begin position="127"/>
        <end position="146"/>
    </location>
</feature>
<dbReference type="InterPro" id="IPR050482">
    <property type="entry name" value="Sensor_HK_TwoCompSys"/>
</dbReference>
<keyword evidence="4" id="KW-0472">Membrane</keyword>
<dbReference type="STRING" id="136857.CTEST_02520"/>
<feature type="transmembrane region" description="Helical" evidence="4">
    <location>
        <begin position="186"/>
        <end position="210"/>
    </location>
</feature>
<evidence type="ECO:0000256" key="1">
    <source>
        <dbReference type="ARBA" id="ARBA00022679"/>
    </source>
</evidence>
<evidence type="ECO:0000313" key="8">
    <source>
        <dbReference type="Proteomes" id="UP000035540"/>
    </source>
</evidence>
<dbReference type="AlphaFoldDB" id="A0A0G3H3H7"/>
<evidence type="ECO:0000256" key="3">
    <source>
        <dbReference type="ARBA" id="ARBA00023012"/>
    </source>
</evidence>
<feature type="transmembrane region" description="Helical" evidence="4">
    <location>
        <begin position="59"/>
        <end position="84"/>
    </location>
</feature>
<keyword evidence="8" id="KW-1185">Reference proteome</keyword>
<keyword evidence="4" id="KW-0812">Transmembrane</keyword>
<reference evidence="7 8" key="1">
    <citation type="journal article" date="2015" name="Genome Announc.">
        <title>Complete Genome Sequence of the Type Strain Corynebacterium testudinoris DSM 44614, Recovered from Necrotic Lesions in the Mouth of a Tortoise.</title>
        <authorList>
            <person name="Ruckert C."/>
            <person name="Kriete M."/>
            <person name="Jaenicke S."/>
            <person name="Winkler A."/>
            <person name="Tauch A."/>
        </authorList>
    </citation>
    <scope>NUCLEOTIDE SEQUENCE [LARGE SCALE GENOMIC DNA]</scope>
    <source>
        <strain evidence="7 8">DSM 44614</strain>
    </source>
</reference>
<evidence type="ECO:0000259" key="5">
    <source>
        <dbReference type="Pfam" id="PF02518"/>
    </source>
</evidence>
<evidence type="ECO:0000256" key="4">
    <source>
        <dbReference type="SAM" id="Phobius"/>
    </source>
</evidence>